<dbReference type="PIRSF" id="PIRSF004982">
    <property type="entry name" value="SlP"/>
    <property type="match status" value="1"/>
</dbReference>
<dbReference type="PANTHER" id="PTHR37530">
    <property type="entry name" value="OUTER MEMBRANE PROTEIN SLP"/>
    <property type="match status" value="1"/>
</dbReference>
<organism evidence="2 3">
    <name type="scientific">Vibrio metoecus</name>
    <dbReference type="NCBI Taxonomy" id="1481663"/>
    <lineage>
        <taxon>Bacteria</taxon>
        <taxon>Pseudomonadati</taxon>
        <taxon>Pseudomonadota</taxon>
        <taxon>Gammaproteobacteria</taxon>
        <taxon>Vibrionales</taxon>
        <taxon>Vibrionaceae</taxon>
        <taxon>Vibrio</taxon>
    </lineage>
</organism>
<feature type="chain" id="PRO_5013375176" evidence="1">
    <location>
        <begin position="24"/>
        <end position="185"/>
    </location>
</feature>
<keyword evidence="1" id="KW-0732">Signal</keyword>
<proteinExistence type="predicted"/>
<evidence type="ECO:0000313" key="2">
    <source>
        <dbReference type="EMBL" id="PAR22708.1"/>
    </source>
</evidence>
<evidence type="ECO:0000256" key="1">
    <source>
        <dbReference type="SAM" id="SignalP"/>
    </source>
</evidence>
<gene>
    <name evidence="2" type="ORF">CGU03_02635</name>
</gene>
<evidence type="ECO:0000313" key="3">
    <source>
        <dbReference type="Proteomes" id="UP000216173"/>
    </source>
</evidence>
<dbReference type="Pfam" id="PF03843">
    <property type="entry name" value="Slp"/>
    <property type="match status" value="1"/>
</dbReference>
<name>A0A271VX20_VIBMT</name>
<protein>
    <submittedName>
        <fullName evidence="2">Starvation-inducible protein</fullName>
    </submittedName>
</protein>
<dbReference type="Proteomes" id="UP000216173">
    <property type="component" value="Unassembled WGS sequence"/>
</dbReference>
<comment type="caution">
    <text evidence="2">The sequence shown here is derived from an EMBL/GenBank/DDBJ whole genome shotgun (WGS) entry which is preliminary data.</text>
</comment>
<dbReference type="PROSITE" id="PS51257">
    <property type="entry name" value="PROKAR_LIPOPROTEIN"/>
    <property type="match status" value="1"/>
</dbReference>
<accession>A0A271VX20</accession>
<reference evidence="3" key="1">
    <citation type="submission" date="2017-07" db="EMBL/GenBank/DDBJ databases">
        <authorList>
            <person name="Boucher Y."/>
            <person name="Orata F.D."/>
        </authorList>
    </citation>
    <scope>NUCLEOTIDE SEQUENCE [LARGE SCALE GENOMIC DNA]</scope>
    <source>
        <strain evidence="3">OYP9E10</strain>
    </source>
</reference>
<sequence length="185" mass="20753">MKMHFLKLLVPTIALLLSACANLPPELGNPDDKSVVTQYSAWLELDPAAQSSVRMGGVVANISNQKDRTRVELVNLPIDSAGRPNIHQEPQGRFVAYVPGFLDPITFGEGRLLTVYGTTAEPELGNVGEYQHRYPVVNAQGYHLWRVEERVQIDDIGPYMFPCRGFHCWPRTLPDRDGKIIQEVK</sequence>
<feature type="signal peptide" evidence="1">
    <location>
        <begin position="1"/>
        <end position="23"/>
    </location>
</feature>
<dbReference type="EMBL" id="NMSH01000002">
    <property type="protein sequence ID" value="PAR22708.1"/>
    <property type="molecule type" value="Genomic_DNA"/>
</dbReference>
<dbReference type="AlphaFoldDB" id="A0A271VX20"/>
<dbReference type="NCBIfam" id="TIGR00752">
    <property type="entry name" value="slp"/>
    <property type="match status" value="1"/>
</dbReference>
<dbReference type="RefSeq" id="WP_055044383.1">
    <property type="nucleotide sequence ID" value="NZ_LBGR01000012.1"/>
</dbReference>
<dbReference type="InterPro" id="IPR004658">
    <property type="entry name" value="OMP_Slp"/>
</dbReference>
<dbReference type="PANTHER" id="PTHR37530:SF1">
    <property type="entry name" value="OUTER MEMBRANE PROTEIN SLP"/>
    <property type="match status" value="1"/>
</dbReference>
<dbReference type="GO" id="GO:0019867">
    <property type="term" value="C:outer membrane"/>
    <property type="evidence" value="ECO:0007669"/>
    <property type="project" value="InterPro"/>
</dbReference>